<dbReference type="OrthoDB" id="185373at2759"/>
<name>A0A7I4Z1B6_HAECO</name>
<dbReference type="AlphaFoldDB" id="A0A7I4Z1B6"/>
<reference evidence="3" key="1">
    <citation type="submission" date="2020-12" db="UniProtKB">
        <authorList>
            <consortium name="WormBaseParasite"/>
        </authorList>
    </citation>
    <scope>IDENTIFICATION</scope>
    <source>
        <strain evidence="3">MHco3</strain>
    </source>
</reference>
<organism evidence="2 3">
    <name type="scientific">Haemonchus contortus</name>
    <name type="common">Barber pole worm</name>
    <dbReference type="NCBI Taxonomy" id="6289"/>
    <lineage>
        <taxon>Eukaryota</taxon>
        <taxon>Metazoa</taxon>
        <taxon>Ecdysozoa</taxon>
        <taxon>Nematoda</taxon>
        <taxon>Chromadorea</taxon>
        <taxon>Rhabditida</taxon>
        <taxon>Rhabditina</taxon>
        <taxon>Rhabditomorpha</taxon>
        <taxon>Strongyloidea</taxon>
        <taxon>Trichostrongylidae</taxon>
        <taxon>Haemonchus</taxon>
    </lineage>
</organism>
<dbReference type="WBParaSite" id="HCON_00162850-00001">
    <property type="protein sequence ID" value="HCON_00162850-00001"/>
    <property type="gene ID" value="HCON_00162850"/>
</dbReference>
<dbReference type="PANTHER" id="PTHR46669:SF3">
    <property type="entry name" value="LEUCINE-RICH PPR MOTIF-CONTAINING PROTEIN, MITOCHONDRIAL"/>
    <property type="match status" value="1"/>
</dbReference>
<keyword evidence="1" id="KW-0175">Coiled coil</keyword>
<feature type="coiled-coil region" evidence="1">
    <location>
        <begin position="650"/>
        <end position="692"/>
    </location>
</feature>
<dbReference type="GO" id="GO:0003730">
    <property type="term" value="F:mRNA 3'-UTR binding"/>
    <property type="evidence" value="ECO:0007669"/>
    <property type="project" value="TreeGrafter"/>
</dbReference>
<dbReference type="InterPro" id="IPR011990">
    <property type="entry name" value="TPR-like_helical_dom_sf"/>
</dbReference>
<dbReference type="GO" id="GO:0070129">
    <property type="term" value="P:regulation of mitochondrial translation"/>
    <property type="evidence" value="ECO:0007669"/>
    <property type="project" value="TreeGrafter"/>
</dbReference>
<dbReference type="Proteomes" id="UP000025227">
    <property type="component" value="Unplaced"/>
</dbReference>
<protein>
    <submittedName>
        <fullName evidence="3">Leucine-rich PPR motif-containing protein, mitochondrial</fullName>
    </submittedName>
</protein>
<sequence>MLGLRRVAILRLRHVRNMALAASQPTSRQTRAPLFRDNNRGIKKNMPVLPAEQIRLQNKHRDALESNRAETLQEIVDHIEWRGMVYSETPEKVAKLLADPKEDLTLLSDRQLSVLLSTFGDGCESVGSLRAAFMSQALKAIRDRGVALGPLARNAILSARIDNREEVSVVEELKDWDAAGLSPDAETYGHLSKVYANAANTQAIVDIINHMKTNGMAVTETVLESLIYSLAKGGHYKQAEAFVQKFAATANEVLLHTAIARAAVSRGDISIAVSTVAAIPVGAKPNQISNNKLILGVLIDMLEAGEVDAIEKMSPYLTMAPEGATLVEWHMNSKVLARCRRACSEGKLDMALKLYGLLHPKFRNSNFELSLADALGNQLRDSSHDIDSVFAMAESMEKCGIVRDHVLFLLEKSISTPRAYEVLSIVQKRGLLEKCLSEKPALRKSLAQKLSEKLTNVKLAKEERIKLLADLATVLFSYDSERTVQDVMSMYPVIYVLGGKDVDLAIPALESLKSAHVRKEYATALVQQLLRKGDPLAEEKLEKLLDSGAVQSLSVSRVQKQIAGFVVNREKKEGAADERQLALAARLLALNFPPENSKVKSPVAAKYVIAQLQSELLTVSRARMLVSYLEKEQRVRFSPEDIADGKKLLIEKGQKEKAELLERLRKKSQTYARWLESDLEALEEEMAHIQASADHKPAVVNAIHEVILKKISSEKPINYKHVDRHLHMIKESANKPSSRMSDLASQMFSTAFSAAMSEKNFDVMKELWKNRIGSPSVENTLTYISLLALSGRKEEADVVSEDLRASALTITPSALQTVGERLGDEWSIDEMRHLSQYLQKKFNLGTQQLLRIIICVRQRQLERLIEAGKLEEALQLMVEHTVESNSALGQYQLAAAAIRAENMGVLKSVFDVVKRAHGKEVAFLDLAMVLLEEGRTDRALKILETPQLKISQGKLDYFIRRATENNRPDVLRGLFTGLCQQDRASTVALNRLLVQLSRMYYKSNDFAQLESLEAEIERISFPLEQQMRTVFENLQRKKLEVNGGRKS</sequence>
<keyword evidence="2" id="KW-1185">Reference proteome</keyword>
<dbReference type="GO" id="GO:0005739">
    <property type="term" value="C:mitochondrion"/>
    <property type="evidence" value="ECO:0007669"/>
    <property type="project" value="TreeGrafter"/>
</dbReference>
<dbReference type="PANTHER" id="PTHR46669">
    <property type="entry name" value="LEUCINE-RICH PPR MOTIF-CONTAINING PROTEIN, MITOCHONDRIAL"/>
    <property type="match status" value="1"/>
</dbReference>
<evidence type="ECO:0000313" key="2">
    <source>
        <dbReference type="Proteomes" id="UP000025227"/>
    </source>
</evidence>
<dbReference type="OMA" id="HIDRNKI"/>
<evidence type="ECO:0000256" key="1">
    <source>
        <dbReference type="SAM" id="Coils"/>
    </source>
</evidence>
<dbReference type="Gene3D" id="1.25.40.10">
    <property type="entry name" value="Tetratricopeptide repeat domain"/>
    <property type="match status" value="1"/>
</dbReference>
<evidence type="ECO:0000313" key="3">
    <source>
        <dbReference type="WBParaSite" id="HCON_00162850-00001"/>
    </source>
</evidence>
<dbReference type="InterPro" id="IPR033490">
    <property type="entry name" value="LRP130"/>
</dbReference>
<proteinExistence type="predicted"/>
<accession>A0A7I4Z1B6</accession>
<dbReference type="GO" id="GO:0005634">
    <property type="term" value="C:nucleus"/>
    <property type="evidence" value="ECO:0007669"/>
    <property type="project" value="TreeGrafter"/>
</dbReference>